<dbReference type="Proteomes" id="UP000019434">
    <property type="component" value="Chromosome"/>
</dbReference>
<dbReference type="HOGENOM" id="CLU_1286405_0_0_2"/>
<keyword evidence="2" id="KW-1185">Reference proteome</keyword>
<dbReference type="KEGG" id="tnu:BD01_0100"/>
<accession>W8NZ84</accession>
<sequence length="266" mass="29077">MPIMERKLVISFILCLLFTALPFAVNYANERIGTGSTPLPSPPSGPVNGVYYIGSLTSHQGDDILCVIPAEAYVEKPGTLVTLNVTVRFKHAQPCPYSDWKITTENPVNVEVVNETKTELKDAYTAFKQYTVKVLGNGSIDVVFHYGTGCPYGTEERVTVEFYIGAPNGTELNQSAPSLEEVLNTTSVNVTGVIKAVDTALRAVVVENYTIEIRGRWTGPDNESLTWRDMLALLKPGERVTILASEEDGSLKADVIVIDGKTYRKG</sequence>
<gene>
    <name evidence="1" type="ORF">BD01_0100</name>
</gene>
<dbReference type="EMBL" id="CP007264">
    <property type="protein sequence ID" value="AHL21731.1"/>
    <property type="molecule type" value="Genomic_DNA"/>
</dbReference>
<organism evidence="1 2">
    <name type="scientific">Thermococcus nautili</name>
    <dbReference type="NCBI Taxonomy" id="195522"/>
    <lineage>
        <taxon>Archaea</taxon>
        <taxon>Methanobacteriati</taxon>
        <taxon>Methanobacteriota</taxon>
        <taxon>Thermococci</taxon>
        <taxon>Thermococcales</taxon>
        <taxon>Thermococcaceae</taxon>
        <taxon>Thermococcus</taxon>
    </lineage>
</organism>
<dbReference type="eggNOG" id="arCOG10610">
    <property type="taxonomic scope" value="Archaea"/>
</dbReference>
<protein>
    <submittedName>
        <fullName evidence="1">Uncharacterized protein</fullName>
    </submittedName>
</protein>
<name>W8NZ84_9EURY</name>
<evidence type="ECO:0000313" key="2">
    <source>
        <dbReference type="Proteomes" id="UP000019434"/>
    </source>
</evidence>
<proteinExistence type="predicted"/>
<dbReference type="AlphaFoldDB" id="W8NZ84"/>
<evidence type="ECO:0000313" key="1">
    <source>
        <dbReference type="EMBL" id="AHL21731.1"/>
    </source>
</evidence>
<reference evidence="1 2" key="1">
    <citation type="submission" date="2014-02" db="EMBL/GenBank/DDBJ databases">
        <title>Genome Sequence of an Hyperthermophilic Archaeon, Thermococcus nautili 30-1, producing viral vesicles.</title>
        <authorList>
            <person name="Oberto J."/>
            <person name="Gaudin M."/>
            <person name="Cossu M."/>
            <person name="Gorlas A."/>
            <person name="Slesarev A."/>
            <person name="Marguet E."/>
            <person name="Forterre P."/>
        </authorList>
    </citation>
    <scope>NUCLEOTIDE SEQUENCE [LARGE SCALE GENOMIC DNA]</scope>
    <source>
        <strain evidence="1 2">30-1</strain>
    </source>
</reference>
<dbReference type="STRING" id="195522.BD01_0100"/>